<dbReference type="GeneID" id="92036969"/>
<accession>A0ABR1LJU2</accession>
<evidence type="ECO:0000313" key="3">
    <source>
        <dbReference type="Proteomes" id="UP001360953"/>
    </source>
</evidence>
<dbReference type="InterPro" id="IPR036047">
    <property type="entry name" value="F-box-like_dom_sf"/>
</dbReference>
<gene>
    <name evidence="2" type="ORF">J3D65DRAFT_699255</name>
</gene>
<dbReference type="EMBL" id="JBBPEH010000008">
    <property type="protein sequence ID" value="KAK7534994.1"/>
    <property type="molecule type" value="Genomic_DNA"/>
</dbReference>
<dbReference type="RefSeq" id="XP_066653719.1">
    <property type="nucleotide sequence ID" value="XM_066804063.1"/>
</dbReference>
<feature type="region of interest" description="Disordered" evidence="1">
    <location>
        <begin position="98"/>
        <end position="194"/>
    </location>
</feature>
<dbReference type="CDD" id="cd09917">
    <property type="entry name" value="F-box_SF"/>
    <property type="match status" value="1"/>
</dbReference>
<feature type="compositionally biased region" description="Basic and acidic residues" evidence="1">
    <location>
        <begin position="172"/>
        <end position="194"/>
    </location>
</feature>
<evidence type="ECO:0000256" key="1">
    <source>
        <dbReference type="SAM" id="MobiDB-lite"/>
    </source>
</evidence>
<protein>
    <recommendedName>
        <fullName evidence="4">F-box domain-containing protein</fullName>
    </recommendedName>
</protein>
<dbReference type="SUPFAM" id="SSF81383">
    <property type="entry name" value="F-box domain"/>
    <property type="match status" value="1"/>
</dbReference>
<feature type="region of interest" description="Disordered" evidence="1">
    <location>
        <begin position="245"/>
        <end position="273"/>
    </location>
</feature>
<dbReference type="Proteomes" id="UP001360953">
    <property type="component" value="Unassembled WGS sequence"/>
</dbReference>
<comment type="caution">
    <text evidence="2">The sequence shown here is derived from an EMBL/GenBank/DDBJ whole genome shotgun (WGS) entry which is preliminary data.</text>
</comment>
<evidence type="ECO:0008006" key="4">
    <source>
        <dbReference type="Google" id="ProtNLM"/>
    </source>
</evidence>
<sequence length="403" mass="44507">MSVSHGYSLVPVPAYPAHPLLNVQLELLDLRPYTCVPGDPDSDTKAWQWENFQQVESSQHLEAGCSSAHAQDSHCENKIAQLQIPGAGHDEKITDAVNDAEESGDDESSSKQSGSGCHLKTGDFQRSVTLKQEPEGSEHQPLASTRRQQPGPESFHISHKDSQDSLACSIPESKRGQETTSTEDKTPDERDKQRRAVLDDLPGTIWNRICPHLPLDSILRLRMCNRALRQMLSTGPVQPLVKEELEPDSLHNTSSPKVSKPESPGSTMAAPQTPYHTEHRHYAAPAFPPAPPFYHFEPNRLMHTINKVVGQSATPNSPLSFRRGAHAMELQIPLSEETLSDSTVPLSPDEEIYTDMWIAAVAPNDDGDEGTEPCPAEPQPPDFKEYGYEMGPVMQVPMIRAKL</sequence>
<keyword evidence="3" id="KW-1185">Reference proteome</keyword>
<reference evidence="2 3" key="1">
    <citation type="submission" date="2024-04" db="EMBL/GenBank/DDBJ databases">
        <title>Phyllosticta paracitricarpa is synonymous to the EU quarantine fungus P. citricarpa based on phylogenomic analyses.</title>
        <authorList>
            <consortium name="Lawrence Berkeley National Laboratory"/>
            <person name="Van ingen-buijs V.A."/>
            <person name="Van westerhoven A.C."/>
            <person name="Haridas S."/>
            <person name="Skiadas P."/>
            <person name="Martin F."/>
            <person name="Groenewald J.Z."/>
            <person name="Crous P.W."/>
            <person name="Seidl M.F."/>
        </authorList>
    </citation>
    <scope>NUCLEOTIDE SEQUENCE [LARGE SCALE GENOMIC DNA]</scope>
    <source>
        <strain evidence="2 3">CPC 17464</strain>
    </source>
</reference>
<name>A0ABR1LJU2_9PEZI</name>
<evidence type="ECO:0000313" key="2">
    <source>
        <dbReference type="EMBL" id="KAK7534994.1"/>
    </source>
</evidence>
<feature type="compositionally biased region" description="Acidic residues" evidence="1">
    <location>
        <begin position="98"/>
        <end position="107"/>
    </location>
</feature>
<proteinExistence type="predicted"/>
<organism evidence="2 3">
    <name type="scientific">Phyllosticta citribraziliensis</name>
    <dbReference type="NCBI Taxonomy" id="989973"/>
    <lineage>
        <taxon>Eukaryota</taxon>
        <taxon>Fungi</taxon>
        <taxon>Dikarya</taxon>
        <taxon>Ascomycota</taxon>
        <taxon>Pezizomycotina</taxon>
        <taxon>Dothideomycetes</taxon>
        <taxon>Dothideomycetes incertae sedis</taxon>
        <taxon>Botryosphaeriales</taxon>
        <taxon>Phyllostictaceae</taxon>
        <taxon>Phyllosticta</taxon>
    </lineage>
</organism>